<dbReference type="Gene3D" id="3.20.20.190">
    <property type="entry name" value="Phosphatidylinositol (PI) phosphodiesterase"/>
    <property type="match status" value="2"/>
</dbReference>
<dbReference type="PANTHER" id="PTHR22958">
    <property type="entry name" value="GLYCEROPHOSPHORYL DIESTER PHOSPHODIESTERASE"/>
    <property type="match status" value="1"/>
</dbReference>
<evidence type="ECO:0000256" key="2">
    <source>
        <dbReference type="ARBA" id="ARBA00022798"/>
    </source>
</evidence>
<evidence type="ECO:0000256" key="4">
    <source>
        <dbReference type="ARBA" id="ARBA00047512"/>
    </source>
</evidence>
<dbReference type="GO" id="GO:0046475">
    <property type="term" value="P:glycerophospholipid catabolic process"/>
    <property type="evidence" value="ECO:0007669"/>
    <property type="project" value="TreeGrafter"/>
</dbReference>
<evidence type="ECO:0000256" key="5">
    <source>
        <dbReference type="SAM" id="MobiDB-lite"/>
    </source>
</evidence>
<organism evidence="7 8">
    <name type="scientific">Gossypium barbadense</name>
    <name type="common">Sea Island cotton</name>
    <name type="synonym">Hibiscus barbadensis</name>
    <dbReference type="NCBI Taxonomy" id="3634"/>
    <lineage>
        <taxon>Eukaryota</taxon>
        <taxon>Viridiplantae</taxon>
        <taxon>Streptophyta</taxon>
        <taxon>Embryophyta</taxon>
        <taxon>Tracheophyta</taxon>
        <taxon>Spermatophyta</taxon>
        <taxon>Magnoliopsida</taxon>
        <taxon>eudicotyledons</taxon>
        <taxon>Gunneridae</taxon>
        <taxon>Pentapetalae</taxon>
        <taxon>rosids</taxon>
        <taxon>malvids</taxon>
        <taxon>Malvales</taxon>
        <taxon>Malvaceae</taxon>
        <taxon>Malvoideae</taxon>
        <taxon>Gossypium</taxon>
    </lineage>
</organism>
<dbReference type="PROSITE" id="PS51704">
    <property type="entry name" value="GP_PDE"/>
    <property type="match status" value="1"/>
</dbReference>
<proteinExistence type="predicted"/>
<dbReference type="InterPro" id="IPR051578">
    <property type="entry name" value="GDPD"/>
</dbReference>
<dbReference type="EC" id="3.1.4.46" evidence="1"/>
<dbReference type="InterPro" id="IPR017946">
    <property type="entry name" value="PLC-like_Pdiesterase_TIM-brl"/>
</dbReference>
<evidence type="ECO:0000256" key="3">
    <source>
        <dbReference type="ARBA" id="ARBA00022801"/>
    </source>
</evidence>
<dbReference type="InterPro" id="IPR030395">
    <property type="entry name" value="GP_PDE_dom"/>
</dbReference>
<dbReference type="AlphaFoldDB" id="A0A2P5YID4"/>
<keyword evidence="3" id="KW-0378">Hydrolase</keyword>
<feature type="domain" description="GP-PDE" evidence="6">
    <location>
        <begin position="1"/>
        <end position="290"/>
    </location>
</feature>
<keyword evidence="2" id="KW-0319">Glycerol metabolism</keyword>
<sequence>MAMALKAVHVCDVPNLDQVPENAALALCSTRFRAVTKDDYPVIYHDNFILHEEKGAIVENRVTELALAEFLSYGPQKHPGSVIIFDLSLLIDHEGKPLYRKTKDGRFFEWKVEKDAPLCTLEEAFHNVDQSVGFNVELKFDDFIVYKEEELTRILKAILKVVFENAKGRQILFSSFQPDAARLIRKLQSTYPVYFLTNGGSEIYTDVRRNSLEEAIKLSLENGLQGIVSEVKAVFRNPGALLKHYLFRDVPNLDQVPENAALALCSTRFRAGVNDEKICECNIPKFLVVGHRGNGMNMLQSPDPRMKSIKENSILSFNEAAKFSIDFIEFDVQVSLPSLSSLSPNIACPDIRPTACPAIKLTSTFLSNPPMTVRRNSLEEAIKLSLENGLQGIVSEVKAVFRNPGAVGRIKESKLSLMTYGQLNNVPEVVYMQHLMGVEGVIVDLVKEISESVSDLTHSKEGEEKSLYGEEDGKKEVKAKPQFSKDELSFLLKLIPELMIQA</sequence>
<gene>
    <name evidence="7" type="ORF">GOBAR_AA05220</name>
</gene>
<name>A0A2P5YID4_GOSBA</name>
<evidence type="ECO:0000256" key="1">
    <source>
        <dbReference type="ARBA" id="ARBA00012247"/>
    </source>
</evidence>
<protein>
    <recommendedName>
        <fullName evidence="1">glycerophosphodiester phosphodiesterase</fullName>
        <ecNumber evidence="1">3.1.4.46</ecNumber>
    </recommendedName>
</protein>
<feature type="region of interest" description="Disordered" evidence="5">
    <location>
        <begin position="454"/>
        <end position="480"/>
    </location>
</feature>
<dbReference type="GO" id="GO:0006071">
    <property type="term" value="P:glycerol metabolic process"/>
    <property type="evidence" value="ECO:0007669"/>
    <property type="project" value="UniProtKB-KW"/>
</dbReference>
<dbReference type="EMBL" id="KZ663168">
    <property type="protein sequence ID" value="PPS15346.1"/>
    <property type="molecule type" value="Genomic_DNA"/>
</dbReference>
<dbReference type="GO" id="GO:0008889">
    <property type="term" value="F:glycerophosphodiester phosphodiesterase activity"/>
    <property type="evidence" value="ECO:0007669"/>
    <property type="project" value="UniProtKB-EC"/>
</dbReference>
<evidence type="ECO:0000313" key="8">
    <source>
        <dbReference type="Proteomes" id="UP000239757"/>
    </source>
</evidence>
<dbReference type="SUPFAM" id="SSF51695">
    <property type="entry name" value="PLC-like phosphodiesterases"/>
    <property type="match status" value="3"/>
</dbReference>
<dbReference type="Pfam" id="PF03009">
    <property type="entry name" value="GDPD"/>
    <property type="match status" value="2"/>
</dbReference>
<accession>A0A2P5YID4</accession>
<dbReference type="Proteomes" id="UP000239757">
    <property type="component" value="Unassembled WGS sequence"/>
</dbReference>
<evidence type="ECO:0000313" key="7">
    <source>
        <dbReference type="EMBL" id="PPS15346.1"/>
    </source>
</evidence>
<comment type="catalytic activity">
    <reaction evidence="4">
        <text>a sn-glycero-3-phosphodiester + H2O = an alcohol + sn-glycerol 3-phosphate + H(+)</text>
        <dbReference type="Rhea" id="RHEA:12969"/>
        <dbReference type="ChEBI" id="CHEBI:15377"/>
        <dbReference type="ChEBI" id="CHEBI:15378"/>
        <dbReference type="ChEBI" id="CHEBI:30879"/>
        <dbReference type="ChEBI" id="CHEBI:57597"/>
        <dbReference type="ChEBI" id="CHEBI:83408"/>
        <dbReference type="EC" id="3.1.4.46"/>
    </reaction>
</comment>
<dbReference type="PANTHER" id="PTHR22958:SF34">
    <property type="entry name" value="GLYCEROPHOSPHODIESTER PHOSPHODIESTERASE GDPD3"/>
    <property type="match status" value="1"/>
</dbReference>
<feature type="compositionally biased region" description="Basic and acidic residues" evidence="5">
    <location>
        <begin position="457"/>
        <end position="480"/>
    </location>
</feature>
<evidence type="ECO:0000259" key="6">
    <source>
        <dbReference type="PROSITE" id="PS51704"/>
    </source>
</evidence>
<reference evidence="7 8" key="1">
    <citation type="submission" date="2015-01" db="EMBL/GenBank/DDBJ databases">
        <title>Genome of allotetraploid Gossypium barbadense reveals genomic plasticity and fiber elongation in cotton evolution.</title>
        <authorList>
            <person name="Chen X."/>
            <person name="Liu X."/>
            <person name="Zhao B."/>
            <person name="Zheng H."/>
            <person name="Hu Y."/>
            <person name="Lu G."/>
            <person name="Yang C."/>
            <person name="Chen J."/>
            <person name="Shan C."/>
            <person name="Zhang L."/>
            <person name="Zhou Y."/>
            <person name="Wang L."/>
            <person name="Guo W."/>
            <person name="Bai Y."/>
            <person name="Ruan J."/>
            <person name="Shangguan X."/>
            <person name="Mao Y."/>
            <person name="Jiang J."/>
            <person name="Zhu Y."/>
            <person name="Lei J."/>
            <person name="Kang H."/>
            <person name="Chen S."/>
            <person name="He X."/>
            <person name="Wang R."/>
            <person name="Wang Y."/>
            <person name="Chen J."/>
            <person name="Wang L."/>
            <person name="Yu S."/>
            <person name="Wang B."/>
            <person name="Wei J."/>
            <person name="Song S."/>
            <person name="Lu X."/>
            <person name="Gao Z."/>
            <person name="Gu W."/>
            <person name="Deng X."/>
            <person name="Ma D."/>
            <person name="Wang S."/>
            <person name="Liang W."/>
            <person name="Fang L."/>
            <person name="Cai C."/>
            <person name="Zhu X."/>
            <person name="Zhou B."/>
            <person name="Zhang Y."/>
            <person name="Chen Z."/>
            <person name="Xu S."/>
            <person name="Zhu R."/>
            <person name="Wang S."/>
            <person name="Zhang T."/>
            <person name="Zhao G."/>
        </authorList>
    </citation>
    <scope>NUCLEOTIDE SEQUENCE [LARGE SCALE GENOMIC DNA]</scope>
    <source>
        <strain evidence="8">cv. Xinhai21</strain>
        <tissue evidence="7">Leaf</tissue>
    </source>
</reference>
<dbReference type="OrthoDB" id="1058301at2759"/>